<feature type="transmembrane region" description="Helical" evidence="1">
    <location>
        <begin position="270"/>
        <end position="290"/>
    </location>
</feature>
<gene>
    <name evidence="2" type="primary">spoVAD</name>
    <name evidence="2" type="ORF">CVV65_06810</name>
</gene>
<protein>
    <submittedName>
        <fullName evidence="2">Stage V sporulation protein AD</fullName>
    </submittedName>
</protein>
<dbReference type="AlphaFoldDB" id="A0A2K8N5P8"/>
<dbReference type="InterPro" id="IPR010894">
    <property type="entry name" value="SpoVAD"/>
</dbReference>
<dbReference type="PIRSF" id="PIRSF011570">
    <property type="entry name" value="SpoVAD"/>
    <property type="match status" value="1"/>
</dbReference>
<dbReference type="EMBL" id="CP024955">
    <property type="protein sequence ID" value="ATY84681.1"/>
    <property type="molecule type" value="Genomic_DNA"/>
</dbReference>
<proteinExistence type="predicted"/>
<evidence type="ECO:0000313" key="2">
    <source>
        <dbReference type="EMBL" id="ATY84681.1"/>
    </source>
</evidence>
<dbReference type="NCBIfam" id="NF006160">
    <property type="entry name" value="PRK08304.1"/>
    <property type="match status" value="1"/>
</dbReference>
<keyword evidence="3" id="KW-1185">Reference proteome</keyword>
<dbReference type="Pfam" id="PF07451">
    <property type="entry name" value="SpoVAD"/>
    <property type="match status" value="1"/>
</dbReference>
<dbReference type="RefSeq" id="WP_100667495.1">
    <property type="nucleotide sequence ID" value="NZ_CP024955.1"/>
</dbReference>
<organism evidence="2 3">
    <name type="scientific">Kyrpidia spormannii</name>
    <dbReference type="NCBI Taxonomy" id="2055160"/>
    <lineage>
        <taxon>Bacteria</taxon>
        <taxon>Bacillati</taxon>
        <taxon>Bacillota</taxon>
        <taxon>Bacilli</taxon>
        <taxon>Bacillales</taxon>
        <taxon>Alicyclobacillaceae</taxon>
        <taxon>Kyrpidia</taxon>
    </lineage>
</organism>
<accession>A0A2K8N5P8</accession>
<keyword evidence="1" id="KW-0812">Transmembrane</keyword>
<dbReference type="OrthoDB" id="9770068at2"/>
<keyword evidence="1" id="KW-0472">Membrane</keyword>
<name>A0A2K8N5P8_9BACL</name>
<evidence type="ECO:0000256" key="1">
    <source>
        <dbReference type="SAM" id="Phobius"/>
    </source>
</evidence>
<evidence type="ECO:0000313" key="3">
    <source>
        <dbReference type="Proteomes" id="UP000231932"/>
    </source>
</evidence>
<dbReference type="InterPro" id="IPR016039">
    <property type="entry name" value="Thiolase-like"/>
</dbReference>
<dbReference type="SUPFAM" id="SSF53901">
    <property type="entry name" value="Thiolase-like"/>
    <property type="match status" value="1"/>
</dbReference>
<dbReference type="NCBIfam" id="NF009069">
    <property type="entry name" value="PRK12404.1"/>
    <property type="match status" value="1"/>
</dbReference>
<keyword evidence="1" id="KW-1133">Transmembrane helix</keyword>
<dbReference type="Gene3D" id="3.40.47.40">
    <property type="entry name" value="Stage V sporulation protein AD"/>
    <property type="match status" value="1"/>
</dbReference>
<dbReference type="KEGG" id="kyr:CVV65_06810"/>
<dbReference type="Proteomes" id="UP000231932">
    <property type="component" value="Chromosome"/>
</dbReference>
<sequence>MGRVGHQTYVFERQIGIRTTGVVVGQKEAEGPLAKYFDRLHDDMRMGQKTWEKAERTLLKEAMDLAMRKAQLEKEDIPLYIGGDLMDQITTTNFAASSLGSMYLGIYSACGTTVEGLALSAMMMESGAVDRVMTGAVSHTYAAEKLYRFPNEYGVQKPPYAQRTVTGAGVALLEPGTGPRVEAATFGRVVDSGLKDPFDMGSAEAPAAVATIVAHLQDLGRSLDDYGLILTGDLARVGLTFAKQLLEGQGVTPTERVEDCGVMIYREDQGAFAGGSGAGCSAVVMYGWAVNQMRQGRYRRVLLCGTGALHSPTSVKQGDSIPGICHAVSLVMDGDR</sequence>
<dbReference type="GO" id="GO:0016746">
    <property type="term" value="F:acyltransferase activity"/>
    <property type="evidence" value="ECO:0007669"/>
    <property type="project" value="InterPro"/>
</dbReference>
<reference evidence="3" key="1">
    <citation type="submission" date="2017-11" db="EMBL/GenBank/DDBJ databases">
        <title>Complete Genome Sequence of Kyrpidia sp. Strain EA-1, a thermophilic, hydrogen-oxidizing Bacterium, isolated from the Azores.</title>
        <authorList>
            <person name="Reiner J.E."/>
            <person name="Lapp C.J."/>
            <person name="Bunk B."/>
            <person name="Gescher J."/>
        </authorList>
    </citation>
    <scope>NUCLEOTIDE SEQUENCE [LARGE SCALE GENOMIC DNA]</scope>
    <source>
        <strain evidence="3">EA-1</strain>
    </source>
</reference>
<dbReference type="NCBIfam" id="TIGR02845">
    <property type="entry name" value="spore_V_AD"/>
    <property type="match status" value="1"/>
</dbReference>
<dbReference type="InterPro" id="IPR038369">
    <property type="entry name" value="SpoVAD_sf"/>
</dbReference>